<dbReference type="Proteomes" id="UP000585905">
    <property type="component" value="Unassembled WGS sequence"/>
</dbReference>
<evidence type="ECO:0000259" key="1">
    <source>
        <dbReference type="Pfam" id="PF03446"/>
    </source>
</evidence>
<dbReference type="Pfam" id="PF03446">
    <property type="entry name" value="NAD_binding_2"/>
    <property type="match status" value="1"/>
</dbReference>
<dbReference type="SUPFAM" id="SSF51735">
    <property type="entry name" value="NAD(P)-binding Rossmann-fold domains"/>
    <property type="match status" value="1"/>
</dbReference>
<sequence>MNQQGASGAVGETASGPAAAGPVAFIGLGHMGAPMAANLARAGVDVRGFDLSAEAVAHAREAGV</sequence>
<dbReference type="PROSITE" id="PS00895">
    <property type="entry name" value="3_HYDROXYISOBUT_DH"/>
    <property type="match status" value="1"/>
</dbReference>
<gene>
    <name evidence="2" type="ORF">FHX53_002715</name>
</gene>
<dbReference type="RefSeq" id="WP_246335742.1">
    <property type="nucleotide sequence ID" value="NZ_JACGWX010000013.1"/>
</dbReference>
<dbReference type="GO" id="GO:0016054">
    <property type="term" value="P:organic acid catabolic process"/>
    <property type="evidence" value="ECO:0007669"/>
    <property type="project" value="UniProtKB-ARBA"/>
</dbReference>
<evidence type="ECO:0000313" key="3">
    <source>
        <dbReference type="Proteomes" id="UP000585905"/>
    </source>
</evidence>
<dbReference type="AlphaFoldDB" id="A0A839ED12"/>
<organism evidence="2 3">
    <name type="scientific">Microcella alkalica</name>
    <dbReference type="NCBI Taxonomy" id="355930"/>
    <lineage>
        <taxon>Bacteria</taxon>
        <taxon>Bacillati</taxon>
        <taxon>Actinomycetota</taxon>
        <taxon>Actinomycetes</taxon>
        <taxon>Micrococcales</taxon>
        <taxon>Microbacteriaceae</taxon>
        <taxon>Microcella</taxon>
    </lineage>
</organism>
<protein>
    <submittedName>
        <fullName evidence="2">UDP-N-acetyl-D-mannosaminuronate dehydrogenase</fullName>
    </submittedName>
</protein>
<dbReference type="InterPro" id="IPR036291">
    <property type="entry name" value="NAD(P)-bd_dom_sf"/>
</dbReference>
<dbReference type="GO" id="GO:0050661">
    <property type="term" value="F:NADP binding"/>
    <property type="evidence" value="ECO:0007669"/>
    <property type="project" value="InterPro"/>
</dbReference>
<feature type="domain" description="6-phosphogluconate dehydrogenase NADP-binding" evidence="1">
    <location>
        <begin position="23"/>
        <end position="63"/>
    </location>
</feature>
<proteinExistence type="predicted"/>
<dbReference type="Gene3D" id="3.40.50.720">
    <property type="entry name" value="NAD(P)-binding Rossmann-like Domain"/>
    <property type="match status" value="1"/>
</dbReference>
<dbReference type="EMBL" id="JACGWX010000013">
    <property type="protein sequence ID" value="MBA8849096.1"/>
    <property type="molecule type" value="Genomic_DNA"/>
</dbReference>
<name>A0A839ED12_9MICO</name>
<keyword evidence="3" id="KW-1185">Reference proteome</keyword>
<dbReference type="InterPro" id="IPR006115">
    <property type="entry name" value="6PGDH_NADP-bd"/>
</dbReference>
<comment type="caution">
    <text evidence="2">The sequence shown here is derived from an EMBL/GenBank/DDBJ whole genome shotgun (WGS) entry which is preliminary data.</text>
</comment>
<reference evidence="2 3" key="1">
    <citation type="submission" date="2020-07" db="EMBL/GenBank/DDBJ databases">
        <title>Sequencing the genomes of 1000 actinobacteria strains.</title>
        <authorList>
            <person name="Klenk H.-P."/>
        </authorList>
    </citation>
    <scope>NUCLEOTIDE SEQUENCE [LARGE SCALE GENOMIC DNA]</scope>
    <source>
        <strain evidence="2 3">DSM 19663</strain>
    </source>
</reference>
<evidence type="ECO:0000313" key="2">
    <source>
        <dbReference type="EMBL" id="MBA8849096.1"/>
    </source>
</evidence>
<dbReference type="InterPro" id="IPR002204">
    <property type="entry name" value="3-OH-isobutyrate_DH-rel_CS"/>
</dbReference>
<accession>A0A839ED12</accession>
<dbReference type="GO" id="GO:0016491">
    <property type="term" value="F:oxidoreductase activity"/>
    <property type="evidence" value="ECO:0007669"/>
    <property type="project" value="InterPro"/>
</dbReference>
<feature type="non-terminal residue" evidence="2">
    <location>
        <position position="64"/>
    </location>
</feature>